<reference evidence="2" key="1">
    <citation type="submission" date="2019-12" db="EMBL/GenBank/DDBJ databases">
        <title>Genome sequencing and annotation of Brassica cretica.</title>
        <authorList>
            <person name="Studholme D.J."/>
            <person name="Sarris P.F."/>
        </authorList>
    </citation>
    <scope>NUCLEOTIDE SEQUENCE</scope>
    <source>
        <strain evidence="2">PFS-001/15</strain>
        <tissue evidence="2">Leaf</tissue>
    </source>
</reference>
<evidence type="ECO:0000313" key="3">
    <source>
        <dbReference type="Proteomes" id="UP000712281"/>
    </source>
</evidence>
<evidence type="ECO:0000256" key="1">
    <source>
        <dbReference type="SAM" id="MobiDB-lite"/>
    </source>
</evidence>
<organism evidence="2 3">
    <name type="scientific">Brassica cretica</name>
    <name type="common">Mustard</name>
    <dbReference type="NCBI Taxonomy" id="69181"/>
    <lineage>
        <taxon>Eukaryota</taxon>
        <taxon>Viridiplantae</taxon>
        <taxon>Streptophyta</taxon>
        <taxon>Embryophyta</taxon>
        <taxon>Tracheophyta</taxon>
        <taxon>Spermatophyta</taxon>
        <taxon>Magnoliopsida</taxon>
        <taxon>eudicotyledons</taxon>
        <taxon>Gunneridae</taxon>
        <taxon>Pentapetalae</taxon>
        <taxon>rosids</taxon>
        <taxon>malvids</taxon>
        <taxon>Brassicales</taxon>
        <taxon>Brassicaceae</taxon>
        <taxon>Brassiceae</taxon>
        <taxon>Brassica</taxon>
    </lineage>
</organism>
<dbReference type="Proteomes" id="UP000712281">
    <property type="component" value="Unassembled WGS sequence"/>
</dbReference>
<accession>A0A8S9MP22</accession>
<sequence length="197" mass="21970">MAMKPDGKSPITSKALSRRYFHQLISAVGYCHSRSVFHRDLKFHIISGSPGFNLFEMFSDRVERLSQRSNSGKRKEMSSQPDTISPLDHRRLKSGKEGPSVAPRAPASLRLQEPSAHSGEVRITIPPSQNKAEGKRKVTKVQRRMARSPLKTLKALKLRKTTASRSLIPPRKKGGNEKDSNLPYVATYALKGLIIAL</sequence>
<name>A0A8S9MP22_BRACR</name>
<dbReference type="Gene3D" id="1.10.510.10">
    <property type="entry name" value="Transferase(Phosphotransferase) domain 1"/>
    <property type="match status" value="1"/>
</dbReference>
<dbReference type="InterPro" id="IPR011009">
    <property type="entry name" value="Kinase-like_dom_sf"/>
</dbReference>
<comment type="caution">
    <text evidence="2">The sequence shown here is derived from an EMBL/GenBank/DDBJ whole genome shotgun (WGS) entry which is preliminary data.</text>
</comment>
<dbReference type="SUPFAM" id="SSF56112">
    <property type="entry name" value="Protein kinase-like (PK-like)"/>
    <property type="match status" value="1"/>
</dbReference>
<evidence type="ECO:0008006" key="4">
    <source>
        <dbReference type="Google" id="ProtNLM"/>
    </source>
</evidence>
<evidence type="ECO:0000313" key="2">
    <source>
        <dbReference type="EMBL" id="KAF2619561.1"/>
    </source>
</evidence>
<feature type="region of interest" description="Disordered" evidence="1">
    <location>
        <begin position="66"/>
        <end position="144"/>
    </location>
</feature>
<proteinExistence type="predicted"/>
<protein>
    <recommendedName>
        <fullName evidence="4">Protein kinase domain-containing protein</fullName>
    </recommendedName>
</protein>
<dbReference type="EMBL" id="QGKW02000007">
    <property type="protein sequence ID" value="KAF2619561.1"/>
    <property type="molecule type" value="Genomic_DNA"/>
</dbReference>
<gene>
    <name evidence="2" type="ORF">F2Q68_00041853</name>
</gene>
<dbReference type="AlphaFoldDB" id="A0A8S9MP22"/>